<dbReference type="SUPFAM" id="SSF53146">
    <property type="entry name" value="Nitrogenase accessory factor-like"/>
    <property type="match status" value="1"/>
</dbReference>
<evidence type="ECO:0000313" key="5">
    <source>
        <dbReference type="Proteomes" id="UP000062768"/>
    </source>
</evidence>
<dbReference type="EMBL" id="LN734822">
    <property type="protein sequence ID" value="CEL25628.1"/>
    <property type="molecule type" value="Genomic_DNA"/>
</dbReference>
<dbReference type="InterPro" id="IPR036105">
    <property type="entry name" value="DiNase_FeMo-co_biosyn_sf"/>
</dbReference>
<keyword evidence="5" id="KW-1185">Reference proteome</keyword>
<dbReference type="Gene3D" id="3.30.420.130">
    <property type="entry name" value="Dinitrogenase iron-molybdenum cofactor biosynthesis domain"/>
    <property type="match status" value="1"/>
</dbReference>
<evidence type="ECO:0000313" key="3">
    <source>
        <dbReference type="EMBL" id="CEL25628.1"/>
    </source>
</evidence>
<dbReference type="EMBL" id="CP006933">
    <property type="protein sequence ID" value="AIS31764.1"/>
    <property type="molecule type" value="Genomic_DNA"/>
</dbReference>
<gene>
    <name evidence="2" type="ORF">BRM9_0947</name>
    <name evidence="3" type="ORF">MB9_2001</name>
</gene>
<dbReference type="STRING" id="2162.BRM9_0947"/>
<dbReference type="GeneID" id="26740234"/>
<dbReference type="PANTHER" id="PTHR42983">
    <property type="entry name" value="DINITROGENASE IRON-MOLYBDENUM COFACTOR PROTEIN-RELATED"/>
    <property type="match status" value="1"/>
</dbReference>
<feature type="domain" description="Dinitrogenase iron-molybdenum cofactor biosynthesis" evidence="1">
    <location>
        <begin position="16"/>
        <end position="105"/>
    </location>
</feature>
<dbReference type="OrthoDB" id="85838at2157"/>
<dbReference type="InterPro" id="IPR033913">
    <property type="entry name" value="MTH1175_dom"/>
</dbReference>
<dbReference type="PATRIC" id="fig|2162.10.peg.2079"/>
<sequence>MVLLCVPSLDKDGLKGNLSQHLGKTPYFVLINWEDEQIENFQVIESKSKHLGGAMTPGEFIAGSGADKLLCGNLGPKAVHMLQNAGIEVYVGASGTVIEALQSWSEGKLKLASMDNACSEGHD</sequence>
<organism evidence="2 4">
    <name type="scientific">Methanobacterium formicicum</name>
    <dbReference type="NCBI Taxonomy" id="2162"/>
    <lineage>
        <taxon>Archaea</taxon>
        <taxon>Methanobacteriati</taxon>
        <taxon>Methanobacteriota</taxon>
        <taxon>Methanomada group</taxon>
        <taxon>Methanobacteria</taxon>
        <taxon>Methanobacteriales</taxon>
        <taxon>Methanobacteriaceae</taxon>
        <taxon>Methanobacterium</taxon>
    </lineage>
</organism>
<dbReference type="PANTHER" id="PTHR42983:SF1">
    <property type="entry name" value="IRON-MOLYBDENUM PROTEIN"/>
    <property type="match status" value="1"/>
</dbReference>
<dbReference type="AlphaFoldDB" id="A0A089ZV39"/>
<dbReference type="RefSeq" id="WP_048085004.1">
    <property type="nucleotide sequence ID" value="NZ_CP006933.1"/>
</dbReference>
<reference evidence="3" key="2">
    <citation type="submission" date="2014-09" db="EMBL/GenBank/DDBJ databases">
        <authorList>
            <person name="Bishop-Lilly K.A."/>
            <person name="Broomall S.M."/>
            <person name="Chain P.S."/>
            <person name="Chertkov O."/>
            <person name="Coyne S.R."/>
            <person name="Daligault H.E."/>
            <person name="Davenport K.W."/>
            <person name="Erkkila T."/>
            <person name="Frey K.G."/>
            <person name="Gibbons H.S."/>
            <person name="Gu W."/>
            <person name="Jaissle J."/>
            <person name="Johnson S.L."/>
            <person name="Koroleva G.I."/>
            <person name="Ladner J.T."/>
            <person name="Lo C.-C."/>
            <person name="Minogue T.D."/>
            <person name="Munk C."/>
            <person name="Palacios G.F."/>
            <person name="Redden C.L."/>
            <person name="Rosenzweig C.N."/>
            <person name="Scholz M.B."/>
            <person name="Teshima H."/>
            <person name="Xu Y."/>
        </authorList>
    </citation>
    <scope>NUCLEOTIDE SEQUENCE</scope>
    <source>
        <strain evidence="3">Mb9</strain>
    </source>
</reference>
<protein>
    <submittedName>
        <fullName evidence="2">Dinitrogenase iron-molybdenum cofactor biosynthesis protein</fullName>
    </submittedName>
</protein>
<evidence type="ECO:0000313" key="2">
    <source>
        <dbReference type="EMBL" id="AIS31764.1"/>
    </source>
</evidence>
<reference evidence="2" key="1">
    <citation type="submission" date="2013-12" db="EMBL/GenBank/DDBJ databases">
        <title>The complete genome sequence of Methanobacterium sp. BRM9.</title>
        <authorList>
            <consortium name="Pastoral Greenhouse Gas Research Consortium"/>
            <person name="Kelly W.J."/>
            <person name="Leahy S.C."/>
            <person name="Perry R."/>
            <person name="Li D."/>
            <person name="Altermann E."/>
            <person name="Lambie S.C."/>
            <person name="Attwood G.T."/>
        </authorList>
    </citation>
    <scope>NUCLEOTIDE SEQUENCE [LARGE SCALE GENOMIC DNA]</scope>
    <source>
        <strain evidence="2">BRM9</strain>
    </source>
</reference>
<dbReference type="Proteomes" id="UP000062768">
    <property type="component" value="Chromosome I"/>
</dbReference>
<name>A0A089ZV39_METFO</name>
<dbReference type="CDD" id="cd00851">
    <property type="entry name" value="MTH1175"/>
    <property type="match status" value="1"/>
</dbReference>
<evidence type="ECO:0000313" key="4">
    <source>
        <dbReference type="Proteomes" id="UP000029661"/>
    </source>
</evidence>
<dbReference type="KEGG" id="mfc:BRM9_0947"/>
<evidence type="ECO:0000259" key="1">
    <source>
        <dbReference type="Pfam" id="PF02579"/>
    </source>
</evidence>
<dbReference type="Proteomes" id="UP000029661">
    <property type="component" value="Chromosome"/>
</dbReference>
<dbReference type="Pfam" id="PF02579">
    <property type="entry name" value="Nitro_FeMo-Co"/>
    <property type="match status" value="1"/>
</dbReference>
<dbReference type="InterPro" id="IPR003731">
    <property type="entry name" value="Di-Nase_FeMo-co_biosynth"/>
</dbReference>
<proteinExistence type="predicted"/>
<accession>A0A089ZV39</accession>